<proteinExistence type="predicted"/>
<evidence type="ECO:0000313" key="9">
    <source>
        <dbReference type="Proteomes" id="UP000199398"/>
    </source>
</evidence>
<keyword evidence="2 5" id="KW-0812">Transmembrane</keyword>
<sequence>MGRRRGIAAFRPWRAAADDDRRVPLHAQVLIRPAADDHRHALRVAAGLFVPGLALLAAGRPDLIIYAVFGSFTGMYGRAESDRLRIVHQAQAGAVLLSGVSAGVLLAGAHAPAWVLVVTVAGCASMWSLLADRLGLRPAGPFFGIFALGATATVPAGRVAPWAAISICAATALFCLLVSLVSALRSREPAGRRQVERGPGALVHAARYAVAVSAAGAVGLLLGIDHANWAMASAAVPLAVVGVRDRCAPGIHGIVHRGIHRVLGTFAGLAITAVVLLPDLPGAALAVIVMALLFPTELFMARHYGLALGFFTPLIMLMTDLAAPADPLTMLRDRAVDTLIGVSAGIAAAIVIRSRAGAGPRRR</sequence>
<evidence type="ECO:0000259" key="6">
    <source>
        <dbReference type="Pfam" id="PF13515"/>
    </source>
</evidence>
<evidence type="ECO:0000256" key="5">
    <source>
        <dbReference type="SAM" id="Phobius"/>
    </source>
</evidence>
<evidence type="ECO:0000256" key="1">
    <source>
        <dbReference type="ARBA" id="ARBA00004141"/>
    </source>
</evidence>
<dbReference type="EMBL" id="RBXX01000002">
    <property type="protein sequence ID" value="RKT88781.1"/>
    <property type="molecule type" value="Genomic_DNA"/>
</dbReference>
<dbReference type="STRING" id="455193.SAMN05421805_107259"/>
<dbReference type="GO" id="GO:0016020">
    <property type="term" value="C:membrane"/>
    <property type="evidence" value="ECO:0007669"/>
    <property type="project" value="UniProtKB-SubCell"/>
</dbReference>
<feature type="transmembrane region" description="Helical" evidence="5">
    <location>
        <begin position="162"/>
        <end position="184"/>
    </location>
</feature>
<reference evidence="8 9" key="1">
    <citation type="submission" date="2016-10" db="EMBL/GenBank/DDBJ databases">
        <authorList>
            <person name="de Groot N.N."/>
        </authorList>
    </citation>
    <scope>NUCLEOTIDE SEQUENCE [LARGE SCALE GENOMIC DNA]</scope>
    <source>
        <strain evidence="8 9">CPCC 201259</strain>
    </source>
</reference>
<feature type="transmembrane region" description="Helical" evidence="5">
    <location>
        <begin position="113"/>
        <end position="131"/>
    </location>
</feature>
<accession>A0A1I5CQS7</accession>
<feature type="transmembrane region" description="Helical" evidence="5">
    <location>
        <begin position="306"/>
        <end position="323"/>
    </location>
</feature>
<feature type="transmembrane region" description="Helical" evidence="5">
    <location>
        <begin position="335"/>
        <end position="353"/>
    </location>
</feature>
<feature type="transmembrane region" description="Helical" evidence="5">
    <location>
        <begin position="205"/>
        <end position="224"/>
    </location>
</feature>
<protein>
    <submittedName>
        <fullName evidence="7">Fusaric acid resistance family protein</fullName>
    </submittedName>
    <submittedName>
        <fullName evidence="8">Fusaric acid resistance protein-like</fullName>
    </submittedName>
</protein>
<keyword evidence="4 5" id="KW-0472">Membrane</keyword>
<reference evidence="7 10" key="2">
    <citation type="submission" date="2018-10" db="EMBL/GenBank/DDBJ databases">
        <title>Sequencing the genomes of 1000 actinobacteria strains.</title>
        <authorList>
            <person name="Klenk H.-P."/>
        </authorList>
    </citation>
    <scope>NUCLEOTIDE SEQUENCE [LARGE SCALE GENOMIC DNA]</scope>
    <source>
        <strain evidence="7 10">DSM 45119</strain>
    </source>
</reference>
<evidence type="ECO:0000313" key="10">
    <source>
        <dbReference type="Proteomes" id="UP000270697"/>
    </source>
</evidence>
<feature type="transmembrane region" description="Helical" evidence="5">
    <location>
        <begin position="138"/>
        <end position="156"/>
    </location>
</feature>
<dbReference type="InterPro" id="IPR049453">
    <property type="entry name" value="Memb_transporter_dom"/>
</dbReference>
<feature type="transmembrane region" description="Helical" evidence="5">
    <location>
        <begin position="266"/>
        <end position="294"/>
    </location>
</feature>
<evidence type="ECO:0000313" key="7">
    <source>
        <dbReference type="EMBL" id="RKT88781.1"/>
    </source>
</evidence>
<dbReference type="Proteomes" id="UP000270697">
    <property type="component" value="Unassembled WGS sequence"/>
</dbReference>
<evidence type="ECO:0000256" key="4">
    <source>
        <dbReference type="ARBA" id="ARBA00023136"/>
    </source>
</evidence>
<evidence type="ECO:0000313" key="8">
    <source>
        <dbReference type="EMBL" id="SFN89282.1"/>
    </source>
</evidence>
<dbReference type="AlphaFoldDB" id="A0A1I5CQS7"/>
<dbReference type="EMBL" id="FOUP01000007">
    <property type="protein sequence ID" value="SFN89282.1"/>
    <property type="molecule type" value="Genomic_DNA"/>
</dbReference>
<dbReference type="Proteomes" id="UP000199398">
    <property type="component" value="Unassembled WGS sequence"/>
</dbReference>
<evidence type="ECO:0000256" key="2">
    <source>
        <dbReference type="ARBA" id="ARBA00022692"/>
    </source>
</evidence>
<gene>
    <name evidence="7" type="ORF">ATL45_7220</name>
    <name evidence="8" type="ORF">SAMN05421805_107259</name>
</gene>
<feature type="domain" description="Integral membrane bound transporter" evidence="6">
    <location>
        <begin position="215"/>
        <end position="347"/>
    </location>
</feature>
<evidence type="ECO:0000256" key="3">
    <source>
        <dbReference type="ARBA" id="ARBA00022989"/>
    </source>
</evidence>
<keyword evidence="10" id="KW-1185">Reference proteome</keyword>
<comment type="subcellular location">
    <subcellularLocation>
        <location evidence="1">Membrane</location>
        <topology evidence="1">Multi-pass membrane protein</topology>
    </subcellularLocation>
</comment>
<keyword evidence="3 5" id="KW-1133">Transmembrane helix</keyword>
<name>A0A1I5CQS7_9PSEU</name>
<organism evidence="8 9">
    <name type="scientific">Saccharopolyspora antimicrobica</name>
    <dbReference type="NCBI Taxonomy" id="455193"/>
    <lineage>
        <taxon>Bacteria</taxon>
        <taxon>Bacillati</taxon>
        <taxon>Actinomycetota</taxon>
        <taxon>Actinomycetes</taxon>
        <taxon>Pseudonocardiales</taxon>
        <taxon>Pseudonocardiaceae</taxon>
        <taxon>Saccharopolyspora</taxon>
    </lineage>
</organism>
<dbReference type="Pfam" id="PF13515">
    <property type="entry name" value="FUSC_2"/>
    <property type="match status" value="1"/>
</dbReference>